<dbReference type="SMR" id="A0A3B1DQF4"/>
<feature type="transmembrane region" description="Helical" evidence="7">
    <location>
        <begin position="12"/>
        <end position="42"/>
    </location>
</feature>
<keyword evidence="3" id="KW-0752">Steroid biosynthesis</keyword>
<evidence type="ECO:0000313" key="9">
    <source>
        <dbReference type="Proteomes" id="UP000001940"/>
    </source>
</evidence>
<dbReference type="EMBL" id="BX284605">
    <property type="protein sequence ID" value="VAY52524.1"/>
    <property type="molecule type" value="Genomic_DNA"/>
</dbReference>
<dbReference type="CTD" id="184934"/>
<evidence type="ECO:0000256" key="2">
    <source>
        <dbReference type="ARBA" id="ARBA00022857"/>
    </source>
</evidence>
<evidence type="ECO:0000256" key="6">
    <source>
        <dbReference type="ARBA" id="ARBA00038261"/>
    </source>
</evidence>
<gene>
    <name evidence="8 10" type="primary">stdh-4</name>
    <name evidence="8" type="ORF">CELE_F25G6.5</name>
    <name evidence="10" type="ORF">F25G6.5</name>
</gene>
<keyword evidence="5" id="KW-0443">Lipid metabolism</keyword>
<reference evidence="8 9" key="1">
    <citation type="journal article" date="1998" name="Science">
        <title>Genome sequence of the nematode C. elegans: a platform for investigating biology.</title>
        <authorList>
            <consortium name="The C. elegans sequencing consortium"/>
            <person name="Sulson J.E."/>
            <person name="Waterston R."/>
        </authorList>
    </citation>
    <scope>NUCLEOTIDE SEQUENCE [LARGE SCALE GENOMIC DNA]</scope>
    <source>
        <strain evidence="8 9">Bristol N2</strain>
    </source>
</reference>
<proteinExistence type="inferred from homology"/>
<dbReference type="WormBase" id="F25G6.5b">
    <property type="protein sequence ID" value="CE52769"/>
    <property type="gene ID" value="WBGene00006435"/>
    <property type="gene designation" value="stdh-4"/>
</dbReference>
<evidence type="ECO:0000256" key="1">
    <source>
        <dbReference type="ARBA" id="ARBA00022516"/>
    </source>
</evidence>
<dbReference type="InterPro" id="IPR020904">
    <property type="entry name" value="Sc_DH/Rdtase_CS"/>
</dbReference>
<evidence type="ECO:0000313" key="10">
    <source>
        <dbReference type="WormBase" id="F25G6.5b"/>
    </source>
</evidence>
<evidence type="ECO:0000256" key="5">
    <source>
        <dbReference type="ARBA" id="ARBA00023098"/>
    </source>
</evidence>
<accession>A0A3B1DQF4</accession>
<dbReference type="FunFam" id="3.40.50.720:FF:000467">
    <property type="entry name" value="Steroid dehydrogenase 4"/>
    <property type="match status" value="1"/>
</dbReference>
<keyword evidence="1" id="KW-0444">Lipid biosynthesis</keyword>
<dbReference type="Gene3D" id="3.40.50.720">
    <property type="entry name" value="NAD(P)-binding Rossmann-like Domain"/>
    <property type="match status" value="1"/>
</dbReference>
<dbReference type="RefSeq" id="NP_001355440.1">
    <property type="nucleotide sequence ID" value="NM_001368458.1"/>
</dbReference>
<dbReference type="InterPro" id="IPR002347">
    <property type="entry name" value="SDR_fam"/>
</dbReference>
<dbReference type="Proteomes" id="UP000001940">
    <property type="component" value="Chromosome V"/>
</dbReference>
<keyword evidence="7" id="KW-1133">Transmembrane helix</keyword>
<comment type="similarity">
    <text evidence="6">Belongs to the short-chain dehydrogenases/reductases (SDR) family. 17-beta-HSD 3 subfamily.</text>
</comment>
<dbReference type="GeneID" id="184934"/>
<dbReference type="PRINTS" id="PR00081">
    <property type="entry name" value="GDHRDH"/>
</dbReference>
<dbReference type="PANTHER" id="PTHR43086">
    <property type="entry name" value="VERY-LONG-CHAIN 3-OXOOACYL-COA REDUCTASE"/>
    <property type="match status" value="1"/>
</dbReference>
<evidence type="ECO:0000256" key="4">
    <source>
        <dbReference type="ARBA" id="ARBA00023002"/>
    </source>
</evidence>
<dbReference type="Bgee" id="WBGene00006435">
    <property type="expression patterns" value="Expressed in material anatomical entity and 2 other cell types or tissues"/>
</dbReference>
<keyword evidence="7" id="KW-0472">Membrane</keyword>
<organism evidence="8 9">
    <name type="scientific">Caenorhabditis elegans</name>
    <dbReference type="NCBI Taxonomy" id="6239"/>
    <lineage>
        <taxon>Eukaryota</taxon>
        <taxon>Metazoa</taxon>
        <taxon>Ecdysozoa</taxon>
        <taxon>Nematoda</taxon>
        <taxon>Chromadorea</taxon>
        <taxon>Rhabditida</taxon>
        <taxon>Rhabditina</taxon>
        <taxon>Rhabditomorpha</taxon>
        <taxon>Rhabditoidea</taxon>
        <taxon>Rhabditidae</taxon>
        <taxon>Peloderinae</taxon>
        <taxon>Caenorhabditis</taxon>
    </lineage>
</organism>
<evidence type="ECO:0000313" key="8">
    <source>
        <dbReference type="EMBL" id="VAY52524.1"/>
    </source>
</evidence>
<dbReference type="SUPFAM" id="SSF51735">
    <property type="entry name" value="NAD(P)-binding Rossmann-fold domains"/>
    <property type="match status" value="1"/>
</dbReference>
<dbReference type="PIRSF" id="PIRSF000126">
    <property type="entry name" value="11-beta-HSD1"/>
    <property type="match status" value="1"/>
</dbReference>
<keyword evidence="7" id="KW-0812">Transmembrane</keyword>
<protein>
    <submittedName>
        <fullName evidence="8">Steroid dehydrogenase</fullName>
    </submittedName>
</protein>
<dbReference type="OrthoDB" id="5545019at2759"/>
<dbReference type="InterPro" id="IPR036291">
    <property type="entry name" value="NAD(P)-bd_dom_sf"/>
</dbReference>
<dbReference type="GO" id="GO:0016491">
    <property type="term" value="F:oxidoreductase activity"/>
    <property type="evidence" value="ECO:0007669"/>
    <property type="project" value="UniProtKB-KW"/>
</dbReference>
<dbReference type="PROSITE" id="PS00061">
    <property type="entry name" value="ADH_SHORT"/>
    <property type="match status" value="1"/>
</dbReference>
<dbReference type="Pfam" id="PF00106">
    <property type="entry name" value="adh_short"/>
    <property type="match status" value="1"/>
</dbReference>
<name>A0A3B1DQF4_CAEEL</name>
<dbReference type="ExpressionAtlas" id="A0A3B1DQF4">
    <property type="expression patterns" value="baseline and differential"/>
</dbReference>
<keyword evidence="4" id="KW-0560">Oxidoreductase</keyword>
<keyword evidence="2" id="KW-0521">NADP</keyword>
<sequence>MYFSLNLDENLLIMIIVIAYTLQFLYHLIKISLNIFGVYIFYTPIDLKRTAGASWAVVTGATDGIGRSYALDLARRGFNIFLISRTKSKLVKTKKQILNKYSDIEVRYAICDFTRVSYEDYKRLLHSLNEVDIGILINNVGMCFDNPEVLHRVEGGIDTLTNVINVNILPVTLLTAGILPQMMARKSGIIVNIGSAAGSIHMAKWSVYSATKKYIEWFTSILQKEYENEGIICQTITPLLVSTNMIKNPLSSIFCPNSDSFAKSSLNTIGNSSSTTGYITHQIQFELIKFVPEIIIDLFVKNLNNQLLDYQLDKKRV</sequence>
<dbReference type="AlphaFoldDB" id="A0A3B1DQF4"/>
<dbReference type="PRINTS" id="PR00080">
    <property type="entry name" value="SDRFAMILY"/>
</dbReference>
<keyword evidence="9" id="KW-1185">Reference proteome</keyword>
<dbReference type="GO" id="GO:0006694">
    <property type="term" value="P:steroid biosynthetic process"/>
    <property type="evidence" value="ECO:0007669"/>
    <property type="project" value="UniProtKB-KW"/>
</dbReference>
<dbReference type="PANTHER" id="PTHR43086:SF1">
    <property type="entry name" value="STEROID DEHYDROGENASE 1-RELATED"/>
    <property type="match status" value="1"/>
</dbReference>
<dbReference type="AGR" id="WB:WBGene00006435"/>
<evidence type="ECO:0000256" key="7">
    <source>
        <dbReference type="SAM" id="Phobius"/>
    </source>
</evidence>
<evidence type="ECO:0000256" key="3">
    <source>
        <dbReference type="ARBA" id="ARBA00022955"/>
    </source>
</evidence>
<dbReference type="CDD" id="cd05356">
    <property type="entry name" value="17beta-HSD1_like_SDR_c"/>
    <property type="match status" value="1"/>
</dbReference>